<dbReference type="AlphaFoldDB" id="G3B4Q7"/>
<dbReference type="KEGG" id="cten:18249792"/>
<gene>
    <name evidence="1" type="ORF">CANTEDRAFT_134426</name>
</gene>
<dbReference type="HOGENOM" id="CLU_472506_0_0_1"/>
<proteinExistence type="predicted"/>
<sequence length="577" mass="65909">MVNALIFGNSSSIIYLSYMLSSSGWYITVCNFNNSKNLHSNWSIQLGKTKVSFQVHKQVRNIEEVHGKFDLIVFTEAFFGIFSTKISKFRGFLNDKTKVIVDCNECPWFFEKVNDVLDTVVLAMYSDIDCRRLSSKSNMFILVGDKSDLTLYLGVLTGRNKKPNVELILENAETDEALSHFVASCKARSVILVMIPFQSYHMLIQIIWKNLIRVICFHTLSIVFEEKDVLALSNSSFVVPLMKGTYQELLYLSDKLNLKLFPSINSPKAISSLQLLILMERDRYLKRKSELKLDYNDLDSNQLYYNFVNGFSLTIICTLNFLLNQAFELDVDAKYLESLNSFLIRLISIRTSQHSNFFYLRKRMLQFDPISGIPPKKNMMNFPPFNPLPIPSPPKQFFNSVVVMMVRPEVKADYPKDDASFVSVDSAIKDIVNEYAPDTFYDTQEASDISSPTSTIAQDKFSYPSGNLSLPKHPQNTGQQMASYQSHSRFYYTSAAANQYSPVLRKASSFHHLQPTITKNTSVQQLKETHSSIMEAVQFYDCIYDQNTRYGKYDTSTAFANSANNSRSSQSSSKKNK</sequence>
<keyword evidence="2" id="KW-1185">Reference proteome</keyword>
<dbReference type="GO" id="GO:0005737">
    <property type="term" value="C:cytoplasm"/>
    <property type="evidence" value="ECO:0007669"/>
    <property type="project" value="TreeGrafter"/>
</dbReference>
<dbReference type="PANTHER" id="PTHR21708:SF25">
    <property type="entry name" value="PROTEIN PAM1-RELATED"/>
    <property type="match status" value="1"/>
</dbReference>
<dbReference type="PANTHER" id="PTHR21708">
    <property type="entry name" value="PROBABLE 2-DEHYDROPANTOATE 2-REDUCTASE"/>
    <property type="match status" value="1"/>
</dbReference>
<dbReference type="eggNOG" id="ENOG502RPVR">
    <property type="taxonomic scope" value="Eukaryota"/>
</dbReference>
<evidence type="ECO:0008006" key="3">
    <source>
        <dbReference type="Google" id="ProtNLM"/>
    </source>
</evidence>
<protein>
    <recommendedName>
        <fullName evidence="3">Ketopantoate reductase C-terminal domain-containing protein</fullName>
    </recommendedName>
</protein>
<accession>G3B4Q7</accession>
<dbReference type="InterPro" id="IPR051402">
    <property type="entry name" value="KPR-Related"/>
</dbReference>
<dbReference type="GeneID" id="18249792"/>
<dbReference type="Proteomes" id="UP000000707">
    <property type="component" value="Unassembled WGS sequence"/>
</dbReference>
<evidence type="ECO:0000313" key="2">
    <source>
        <dbReference type="Proteomes" id="UP000000707"/>
    </source>
</evidence>
<reference evidence="1 2" key="1">
    <citation type="journal article" date="2011" name="Proc. Natl. Acad. Sci. U.S.A.">
        <title>Comparative genomics of xylose-fermenting fungi for enhanced biofuel production.</title>
        <authorList>
            <person name="Wohlbach D.J."/>
            <person name="Kuo A."/>
            <person name="Sato T.K."/>
            <person name="Potts K.M."/>
            <person name="Salamov A.A."/>
            <person name="LaButti K.M."/>
            <person name="Sun H."/>
            <person name="Clum A."/>
            <person name="Pangilinan J.L."/>
            <person name="Lindquist E.A."/>
            <person name="Lucas S."/>
            <person name="Lapidus A."/>
            <person name="Jin M."/>
            <person name="Gunawan C."/>
            <person name="Balan V."/>
            <person name="Dale B.E."/>
            <person name="Jeffries T.W."/>
            <person name="Zinkel R."/>
            <person name="Barry K.W."/>
            <person name="Grigoriev I.V."/>
            <person name="Gasch A.P."/>
        </authorList>
    </citation>
    <scope>NUCLEOTIDE SEQUENCE [LARGE SCALE GENOMIC DNA]</scope>
    <source>
        <strain evidence="2">ATCC 10573 / BCRC 21748 / CBS 615 / JCM 9827 / NBRC 10315 / NRRL Y-1498 / VKM Y-70</strain>
    </source>
</reference>
<dbReference type="EMBL" id="GL996521">
    <property type="protein sequence ID" value="EGV63847.1"/>
    <property type="molecule type" value="Genomic_DNA"/>
</dbReference>
<dbReference type="OrthoDB" id="4017860at2759"/>
<name>G3B4Q7_CANTC</name>
<evidence type="ECO:0000313" key="1">
    <source>
        <dbReference type="EMBL" id="EGV63847.1"/>
    </source>
</evidence>
<organism evidence="2">
    <name type="scientific">Candida tenuis (strain ATCC 10573 / BCRC 21748 / CBS 615 / JCM 9827 / NBRC 10315 / NRRL Y-1498 / VKM Y-70)</name>
    <name type="common">Yeast</name>
    <name type="synonym">Yamadazyma tenuis</name>
    <dbReference type="NCBI Taxonomy" id="590646"/>
    <lineage>
        <taxon>Eukaryota</taxon>
        <taxon>Fungi</taxon>
        <taxon>Dikarya</taxon>
        <taxon>Ascomycota</taxon>
        <taxon>Saccharomycotina</taxon>
        <taxon>Pichiomycetes</taxon>
        <taxon>Debaryomycetaceae</taxon>
        <taxon>Yamadazyma</taxon>
    </lineage>
</organism>